<dbReference type="InterPro" id="IPR026847">
    <property type="entry name" value="VPS13"/>
</dbReference>
<dbReference type="Proteomes" id="UP000198287">
    <property type="component" value="Unassembled WGS sequence"/>
</dbReference>
<dbReference type="GO" id="GO:0045053">
    <property type="term" value="P:protein retention in Golgi apparatus"/>
    <property type="evidence" value="ECO:0007669"/>
    <property type="project" value="TreeGrafter"/>
</dbReference>
<evidence type="ECO:0000259" key="7">
    <source>
        <dbReference type="Pfam" id="PF25036"/>
    </source>
</evidence>
<dbReference type="PANTHER" id="PTHR16166">
    <property type="entry name" value="VACUOLAR PROTEIN SORTING-ASSOCIATED PROTEIN VPS13"/>
    <property type="match status" value="1"/>
</dbReference>
<dbReference type="OrthoDB" id="428159at2759"/>
<dbReference type="STRING" id="158441.A0A226ERY9"/>
<evidence type="ECO:0000259" key="8">
    <source>
        <dbReference type="Pfam" id="PF25037"/>
    </source>
</evidence>
<dbReference type="InterPro" id="IPR056747">
    <property type="entry name" value="VPS13-like_M"/>
</dbReference>
<dbReference type="GO" id="GO:0006869">
    <property type="term" value="P:lipid transport"/>
    <property type="evidence" value="ECO:0007669"/>
    <property type="project" value="UniProtKB-KW"/>
</dbReference>
<dbReference type="InterPro" id="IPR009543">
    <property type="entry name" value="VPS13_VAB"/>
</dbReference>
<sequence>MVFESIVVDILNRLLGDYFENLDTSQLKLGIWGGDVVLRELLLKASAMDDLGLPFKVVVGKVGTLRMKIPWQSLYTAPVELNLQNLLLLVTPSYSVKYNEEAEEKALQAAKEKELTRLDEIRAREREKQQQEGQTPAQEDSFTEKLITQIIKNVQIRIDCIHIRYEDDVTKPASPFGFGIILKNLHIETTDTDWRPVVITEIVETVNKMATLEGLAVYWNSQTQLLQRMGQKVQMMEALRDIVLQDTPDLTYILGPISSTAKVLLTPNPERCVEIFSKPKFFVDLIMEELGLGMTNLQFQDIMELIESIDFMTRAQYYRKYRPAVNIHRGHFKEWWMFAYKCIVEEEVRRKRQNWDWLHIKRHRNLCRIYADAYYKKLTSRKLKSDTTQSLQACEKVLDVFNITLVRKQVEVKVEREGKKRAEEESKRQSTGWFGGWTTWLGGDSAPKANENTMGDIVQKFEEALTPEEKSKLYAAIDYSENALPLDYPDTYLEYQLKFLLSKLTLTVRDVLGRETRGHKILKLTVDSVATKIATRPVKNGMQVEVLMASFEAEGLKGKHDTVPVKMITSKTKSTTNLVEVYFENNPLNSQANQKIRIQAQPIEILYHGKTIVHLVRCFALPPEMQLSKLQAAAVSTLNEWKEQSAAGLQHLAETRGEIDLQLDLIAPYILIPRGGVLNPNSSCLLIDLGELKIQSKPRIKKSVSADKVMSKSHQHDADYMEAMKKVAYDTLLIELRDFQVVLALPGENIDVSKGKLGVGPAVAMPQTLIKSSQLILQLDQSLVPDDPRFAKLQLEGSLPMLNLNLSDRRLTELVKLLVTLPFPKADVPDSTTSPPVLSTISEDPTVSQSYAISKITYDTTKRKDADHPQLVEFIELLLKFTLDSIRIQISRTNNSSQNVPFVDFELKQIQAKLTNKTFSSAVDVAVGGLTLCALQNKTIDIDGLLYLLKTPMSEGIEKHLFKMHMFSIMPDCPIAFVGKVKQLIKVEVSSLDVILHSEALQALISFGAEIQKAVEEAAAESKGGSGQNNLDNLSVSSVSSVDSGMITKIRSRRVSKQFQKLENTRKAVAKKHINSGDVLLQIDAKMESLTVQISTEKKNLIKAILSELDLSMVQKSEHTIMLMELKDLRVRNLDRTSIYRDMMRVDSDKVVAIKVVMHEDATKGKQFYNMDKHDMSVKVETGSPKIFYVSHQLDELLAFIDNFSAAKDAVIDASSAAASAAKENVEQAYSAATRILLDIELNAPIVFIPRNERSDHAILANLGRLSIKNKFVKQEVKHLSATAILDKMDITLTNMKLSRIFFNKGTQDAQSEVSMLDPVTLVLSINRNLSTDWYHGCADISLKGTLQNAFLRASNEDYDLIMSILFENILYVQEPSPATGSRAPVAAAGSKSPGTPKPTGGSTRRRKTSVTVSKEHISETSVQTVLSARTIDNAVYTKLEVSIDIPQMRVIMYQKGAIQLETSQGVVGRDDATAFADFAIRSIKMDMKSFNNENISCPITVGEISLKDVRPGDRAVTNLIKKKADPDDTDASDSCVAKFCFKTDKANKKGSTMTLETTSLTIILCLDYLLQIVDFFSRSDTAMEYPKPDLTTKVEKFGTTSDPVPVREVTPDLPKVTIGVDEELEAEPFCAFYNFSETEIILVESMESVQSNALLLHCEVALKQQELNGRSNMMGTIGNLNLSTCNYDVDDNHQAIAEVISPMSITVVMNNSEAVGTLIDVNISDIFIRMTAGTLELLLKIVSTIGSSADAASAKTDGKDYSDLWDIKRNDEMNFWFLNSDASVEVGLEALQVQEDKVRLFNVAEELKVSERLVMESGCIVFTFETGVGNNTMPMLLIETDIDLQMFDWSTNMTVAGRCKLEAAYYNATFGLWEYLVEPVESRHHGRIAHQPWELLFEYSSRINPNAITTDEESATNSYVSIALESSSILELTVTKTALEVVDILKDDFQAATKKLVSEKAISTAAYSIVNDTGSDLKIFIKEKTRSPCFVLVRGGVDYEEVLLKHGTSVNLGLIESSDMTKHHSSVLREQEGKEERLLSIEIEEYDFKREIPVNRATKRYYSLKHKDRHGYFGLICDIWVKDCSKIVTLRGVVQIMNDLQVDVDVYYKEDNGRVAKFAGTATAGQKCNLSIPCTFTKTGDLFFAPKGFNISNEPFSWLQALQELHKVSQVVCKSKSQDTSHFFIKVIGEAKQALHESTNRKNLASQCCYIYLEPPLLLNNLLPIPIGYYSSNDLIMADRGSSICVTNLNVDLEGSCSLKLKIPEYNKMSWICNVVLDVTTPEISQWTFISESDNKITIGIHRETDDNEVTLHIYTPYWMINRTGLDLVYKGDDKQSHQTLHSKVQEEPVIFSFPGKAFFSKKAAFVKVTHPKLPGPGSDWSEKFSIDVAGSGGSVTCKSPVHQFQLGIEIQLSSWGLTKYVIFTPRFYLVNQCSFQVSVKEEDKPDHIVDVSPNACVPYWPESTLPHLIAVIEADGSKNETKPFKYDIVRHTLLQLRGKYGGIHVDIHYSEAKTVITFTEFIPGQAPVLLVNGTTECPLEITEEGLEDVFILLPRMCQMFTWKDPIGPRVLRWSAVAAEKKPQGTDKLFGDGCGTFFVEGRTYYWISFLDGLQRVLLFTADMELTTYLQAARENEVATAEYIIMLHGIGISLVSLKELLYMRIASSEISWEASKPAKKKRFKPLAYDVSKSIEMAYQNYLNQKAIQASVKTNICLDSGFEVDFSTMMISKPHHKNIRRVFQTGIWLHYKTLPNSSQFHAKINRLQIDNQLPDTIFRVVFAPVPPPKSVSTTDVPKPFAEVSIMQRINAHSYVQQFKYFKILVQEFHIKLDISFVNALVDMFSGTSASRQESMLMKFNAEYSEACLNMKDVLARQIVSQGQKHFYDFLHFSPLKMHISFSMGGSAQLSNHFLNLVLASVGVTLTEIQDVVFKLSCMELQHSFLSGDQLYNEVYSHYTSQAIKQLYVLVLGLDVLGNPYGLAMGVASGVEAFFYEPLQGAIQGPGEFAEGLALGVKKLLGSTVGGAAGAFSKITGTLGKGIAALTMDDEYQKKRRENMHHRGDAAEGLARSGKGLVMGFVEGLTGFVSKPIRGAKEDGVGGFFKGVGKGTIGLVARPAAGVVDFASGSFDAVKKCASTNVEVHRMRPPRCIPPDSVLQPYVKHEAEGVQLLVDIEKGRYSRTDSYIAHALINPHGIYVVLLTNKRLMYLKRDEMFGGWGVEWTYIWEDFSHPPDLVERGLLFTLKTAPRKKLKVFGSAGSREIIIPIYSAEVCTWLLSKIEEAMKTETGMVFTDGIEATELSFA</sequence>
<evidence type="ECO:0000256" key="3">
    <source>
        <dbReference type="ARBA" id="ARBA00023055"/>
    </source>
</evidence>
<feature type="domain" description="Chorein N-terminal" evidence="5">
    <location>
        <begin position="2"/>
        <end position="868"/>
    </location>
</feature>
<feature type="domain" description="VPS13-like middle region" evidence="6">
    <location>
        <begin position="1095"/>
        <end position="1939"/>
    </location>
</feature>
<dbReference type="Pfam" id="PF12624">
    <property type="entry name" value="VPS13_N"/>
    <property type="match status" value="1"/>
</dbReference>
<name>A0A226ERY9_FOLCA</name>
<keyword evidence="3" id="KW-0445">Lipid transport</keyword>
<feature type="domain" description="Vacuolar protein sorting-associated protein 13 VPS13 adaptor binding" evidence="7">
    <location>
        <begin position="2035"/>
        <end position="2543"/>
    </location>
</feature>
<evidence type="ECO:0000259" key="6">
    <source>
        <dbReference type="Pfam" id="PF25033"/>
    </source>
</evidence>
<dbReference type="InterPro" id="IPR056748">
    <property type="entry name" value="VPS13-like_C"/>
</dbReference>
<evidence type="ECO:0000313" key="10">
    <source>
        <dbReference type="Proteomes" id="UP000198287"/>
    </source>
</evidence>
<gene>
    <name evidence="9" type="ORF">Fcan01_05817</name>
</gene>
<dbReference type="Pfam" id="PF25033">
    <property type="entry name" value="VPS13_M"/>
    <property type="match status" value="1"/>
</dbReference>
<evidence type="ECO:0000256" key="2">
    <source>
        <dbReference type="ARBA" id="ARBA00022448"/>
    </source>
</evidence>
<dbReference type="Pfam" id="PF25037">
    <property type="entry name" value="VPS13_C"/>
    <property type="match status" value="1"/>
</dbReference>
<accession>A0A226ERY9</accession>
<keyword evidence="2" id="KW-0813">Transport</keyword>
<comment type="similarity">
    <text evidence="1">Belongs to the VPS13 family.</text>
</comment>
<evidence type="ECO:0000256" key="4">
    <source>
        <dbReference type="SAM" id="MobiDB-lite"/>
    </source>
</evidence>
<feature type="region of interest" description="Disordered" evidence="4">
    <location>
        <begin position="1382"/>
        <end position="1414"/>
    </location>
</feature>
<dbReference type="OMA" id="SGWRPIR"/>
<dbReference type="InterPro" id="IPR026854">
    <property type="entry name" value="VPS13_N"/>
</dbReference>
<evidence type="ECO:0000259" key="5">
    <source>
        <dbReference type="Pfam" id="PF12624"/>
    </source>
</evidence>
<comment type="caution">
    <text evidence="9">The sequence shown here is derived from an EMBL/GenBank/DDBJ whole genome shotgun (WGS) entry which is preliminary data.</text>
</comment>
<feature type="domain" description="Intermembrane lipid transfer protein VPS13-like C-terminal" evidence="8">
    <location>
        <begin position="3145"/>
        <end position="3251"/>
    </location>
</feature>
<keyword evidence="10" id="KW-1185">Reference proteome</keyword>
<dbReference type="GO" id="GO:0006623">
    <property type="term" value="P:protein targeting to vacuole"/>
    <property type="evidence" value="ECO:0007669"/>
    <property type="project" value="TreeGrafter"/>
</dbReference>
<dbReference type="Pfam" id="PF25036">
    <property type="entry name" value="VPS13_VAB"/>
    <property type="match status" value="1"/>
</dbReference>
<reference evidence="9 10" key="1">
    <citation type="submission" date="2015-12" db="EMBL/GenBank/DDBJ databases">
        <title>The genome of Folsomia candida.</title>
        <authorList>
            <person name="Faddeeva A."/>
            <person name="Derks M.F."/>
            <person name="Anvar Y."/>
            <person name="Smit S."/>
            <person name="Van Straalen N."/>
            <person name="Roelofs D."/>
        </authorList>
    </citation>
    <scope>NUCLEOTIDE SEQUENCE [LARGE SCALE GENOMIC DNA]</scope>
    <source>
        <strain evidence="9 10">VU population</strain>
        <tissue evidence="9">Whole body</tissue>
    </source>
</reference>
<dbReference type="EMBL" id="LNIX01000002">
    <property type="protein sequence ID" value="OXA60405.1"/>
    <property type="molecule type" value="Genomic_DNA"/>
</dbReference>
<protein>
    <submittedName>
        <fullName evidence="9">Vacuolar protein sorting-associated protein 13A</fullName>
    </submittedName>
</protein>
<organism evidence="9 10">
    <name type="scientific">Folsomia candida</name>
    <name type="common">Springtail</name>
    <dbReference type="NCBI Taxonomy" id="158441"/>
    <lineage>
        <taxon>Eukaryota</taxon>
        <taxon>Metazoa</taxon>
        <taxon>Ecdysozoa</taxon>
        <taxon>Arthropoda</taxon>
        <taxon>Hexapoda</taxon>
        <taxon>Collembola</taxon>
        <taxon>Entomobryomorpha</taxon>
        <taxon>Isotomoidea</taxon>
        <taxon>Isotomidae</taxon>
        <taxon>Proisotominae</taxon>
        <taxon>Folsomia</taxon>
    </lineage>
</organism>
<dbReference type="PANTHER" id="PTHR16166:SF93">
    <property type="entry name" value="INTERMEMBRANE LIPID TRANSFER PROTEIN VPS13"/>
    <property type="match status" value="1"/>
</dbReference>
<evidence type="ECO:0000256" key="1">
    <source>
        <dbReference type="ARBA" id="ARBA00006545"/>
    </source>
</evidence>
<evidence type="ECO:0000313" key="9">
    <source>
        <dbReference type="EMBL" id="OXA60405.1"/>
    </source>
</evidence>
<proteinExistence type="inferred from homology"/>